<dbReference type="GO" id="GO:0051539">
    <property type="term" value="F:4 iron, 4 sulfur cluster binding"/>
    <property type="evidence" value="ECO:0007669"/>
    <property type="project" value="TreeGrafter"/>
</dbReference>
<dbReference type="PROSITE" id="PS01215">
    <property type="entry name" value="MRP"/>
    <property type="match status" value="1"/>
</dbReference>
<comment type="function">
    <text evidence="9">Binds and transfers iron-sulfur (Fe-S) clusters to target apoproteins. Can hydrolyze ATP.</text>
</comment>
<evidence type="ECO:0000256" key="2">
    <source>
        <dbReference type="ARBA" id="ARBA00008205"/>
    </source>
</evidence>
<keyword evidence="3 9" id="KW-0479">Metal-binding</keyword>
<name>A0A916JSQ5_9BURK</name>
<dbReference type="CDD" id="cd02037">
    <property type="entry name" value="Mrp_NBP35"/>
    <property type="match status" value="1"/>
</dbReference>
<dbReference type="InterPro" id="IPR019591">
    <property type="entry name" value="Mrp/NBP35_ATP-bd"/>
</dbReference>
<gene>
    <name evidence="11" type="primary">apbC</name>
    <name evidence="11" type="ORF">MYVALT_F_01370</name>
</gene>
<comment type="similarity">
    <text evidence="1">In the N-terminal section; belongs to the MIP18 family.</text>
</comment>
<evidence type="ECO:0000313" key="12">
    <source>
        <dbReference type="Proteomes" id="UP000693996"/>
    </source>
</evidence>
<dbReference type="RefSeq" id="WP_216796803.1">
    <property type="nucleotide sequence ID" value="NZ_OU343031.1"/>
</dbReference>
<proteinExistence type="inferred from homology"/>
<dbReference type="Pfam" id="PF10609">
    <property type="entry name" value="ParA"/>
    <property type="match status" value="1"/>
</dbReference>
<comment type="similarity">
    <text evidence="8 9">Belongs to the Mrp/NBP35 ATP-binding proteins family.</text>
</comment>
<organism evidence="11 12">
    <name type="scientific">Candidatus Vallotiella hemipterorum</name>
    <dbReference type="NCBI Taxonomy" id="1177213"/>
    <lineage>
        <taxon>Bacteria</taxon>
        <taxon>Pseudomonadati</taxon>
        <taxon>Pseudomonadota</taxon>
        <taxon>Betaproteobacteria</taxon>
        <taxon>Burkholderiales</taxon>
        <taxon>Burkholderiaceae</taxon>
        <taxon>Candidatus Vallotiella</taxon>
    </lineage>
</organism>
<evidence type="ECO:0000259" key="10">
    <source>
        <dbReference type="Pfam" id="PF01883"/>
    </source>
</evidence>
<comment type="similarity">
    <text evidence="2">In the C-terminal section; belongs to the Mrp/NBP35 ATP-binding proteins family.</text>
</comment>
<comment type="subunit">
    <text evidence="9">Homodimer.</text>
</comment>
<dbReference type="GO" id="GO:0046872">
    <property type="term" value="F:metal ion binding"/>
    <property type="evidence" value="ECO:0007669"/>
    <property type="project" value="UniProtKB-KW"/>
</dbReference>
<protein>
    <recommendedName>
        <fullName evidence="9">Iron-sulfur cluster carrier protein</fullName>
    </recommendedName>
</protein>
<accession>A0A916JSQ5</accession>
<keyword evidence="9" id="KW-0378">Hydrolase</keyword>
<evidence type="ECO:0000256" key="3">
    <source>
        <dbReference type="ARBA" id="ARBA00022723"/>
    </source>
</evidence>
<dbReference type="FunFam" id="3.40.50.300:FF:000418">
    <property type="entry name" value="Iron-sulfur cluster carrier protein"/>
    <property type="match status" value="1"/>
</dbReference>
<evidence type="ECO:0000256" key="8">
    <source>
        <dbReference type="ARBA" id="ARBA00024036"/>
    </source>
</evidence>
<dbReference type="InterPro" id="IPR044304">
    <property type="entry name" value="NUBPL-like"/>
</dbReference>
<evidence type="ECO:0000256" key="1">
    <source>
        <dbReference type="ARBA" id="ARBA00007352"/>
    </source>
</evidence>
<dbReference type="InterPro" id="IPR000808">
    <property type="entry name" value="Mrp-like_CS"/>
</dbReference>
<feature type="domain" description="MIP18 family-like" evidence="10">
    <location>
        <begin position="5"/>
        <end position="70"/>
    </location>
</feature>
<dbReference type="NCBIfam" id="NF008669">
    <property type="entry name" value="PRK11670.1"/>
    <property type="match status" value="1"/>
</dbReference>
<dbReference type="GO" id="GO:0016226">
    <property type="term" value="P:iron-sulfur cluster assembly"/>
    <property type="evidence" value="ECO:0007669"/>
    <property type="project" value="InterPro"/>
</dbReference>
<dbReference type="PANTHER" id="PTHR42961">
    <property type="entry name" value="IRON-SULFUR PROTEIN NUBPL"/>
    <property type="match status" value="1"/>
</dbReference>
<keyword evidence="4 9" id="KW-0547">Nucleotide-binding</keyword>
<dbReference type="InterPro" id="IPR002744">
    <property type="entry name" value="MIP18-like"/>
</dbReference>
<keyword evidence="12" id="KW-1185">Reference proteome</keyword>
<evidence type="ECO:0000256" key="5">
    <source>
        <dbReference type="ARBA" id="ARBA00022840"/>
    </source>
</evidence>
<dbReference type="PANTHER" id="PTHR42961:SF2">
    <property type="entry name" value="IRON-SULFUR PROTEIN NUBPL"/>
    <property type="match status" value="1"/>
</dbReference>
<dbReference type="GO" id="GO:0016887">
    <property type="term" value="F:ATP hydrolysis activity"/>
    <property type="evidence" value="ECO:0007669"/>
    <property type="project" value="UniProtKB-UniRule"/>
</dbReference>
<evidence type="ECO:0000256" key="6">
    <source>
        <dbReference type="ARBA" id="ARBA00023004"/>
    </source>
</evidence>
<dbReference type="Proteomes" id="UP000693996">
    <property type="component" value="Chromosome"/>
</dbReference>
<dbReference type="GO" id="GO:0005524">
    <property type="term" value="F:ATP binding"/>
    <property type="evidence" value="ECO:0007669"/>
    <property type="project" value="UniProtKB-UniRule"/>
</dbReference>
<sequence>MTIDRDQIDAVLHGIIDPNTEQPVTASKGVRNIKINGDTLSLEVVLSYPAKSQYLLIETHIKQALCAIRGLVHLRVGVSHQIRAHVVQRGIQLLPNVRNIIAVASGKGGVGKSTTAANLAIALANEGASVGVLDADIYGPSQPTIFGIVGRPVSGDGKTMIPLEGYGVQVNSIGFLVERDDPIMWRGPMATSALEQLLRQTNWRNLDYLIIDMPPGTGDIQLTLSNRVPLTGAVIVTTPQDIALMDVRKSLKMFEKVGVPILGVIENMSAYICSQCGHAASIFGDSGGKHLCKQYSIPFLGSLPLDLEIREYTDTGYPIMVANPHGRISNLYRDISQQVAIRIAALPRDMSAKFSTIVVQNT</sequence>
<feature type="binding site" evidence="9">
    <location>
        <begin position="106"/>
        <end position="113"/>
    </location>
    <ligand>
        <name>ATP</name>
        <dbReference type="ChEBI" id="CHEBI:30616"/>
    </ligand>
</feature>
<dbReference type="Pfam" id="PF01883">
    <property type="entry name" value="FeS_assembly_P"/>
    <property type="match status" value="1"/>
</dbReference>
<dbReference type="AlphaFoldDB" id="A0A916JSQ5"/>
<evidence type="ECO:0000256" key="7">
    <source>
        <dbReference type="ARBA" id="ARBA00023014"/>
    </source>
</evidence>
<dbReference type="InterPro" id="IPR033756">
    <property type="entry name" value="YlxH/NBP35"/>
</dbReference>
<keyword evidence="5 9" id="KW-0067">ATP-binding</keyword>
<dbReference type="GO" id="GO:0140663">
    <property type="term" value="F:ATP-dependent FeS chaperone activity"/>
    <property type="evidence" value="ECO:0007669"/>
    <property type="project" value="InterPro"/>
</dbReference>
<dbReference type="EMBL" id="OU343031">
    <property type="protein sequence ID" value="CAG7600603.1"/>
    <property type="molecule type" value="Genomic_DNA"/>
</dbReference>
<evidence type="ECO:0000256" key="9">
    <source>
        <dbReference type="HAMAP-Rule" id="MF_02040"/>
    </source>
</evidence>
<dbReference type="HAMAP" id="MF_02040">
    <property type="entry name" value="Mrp_NBP35"/>
    <property type="match status" value="1"/>
</dbReference>
<dbReference type="KEGG" id="vtr:MYVALT_F_01370"/>
<keyword evidence="6 9" id="KW-0408">Iron</keyword>
<evidence type="ECO:0000256" key="4">
    <source>
        <dbReference type="ARBA" id="ARBA00022741"/>
    </source>
</evidence>
<reference evidence="11" key="1">
    <citation type="submission" date="2021-06" db="EMBL/GenBank/DDBJ databases">
        <authorList>
            <person name="Szabo G."/>
        </authorList>
    </citation>
    <scope>NUCLEOTIDE SEQUENCE</scope>
    <source>
        <strain evidence="11">MYVALT</strain>
    </source>
</reference>
<keyword evidence="7 9" id="KW-0411">Iron-sulfur</keyword>
<evidence type="ECO:0000313" key="11">
    <source>
        <dbReference type="EMBL" id="CAG7600603.1"/>
    </source>
</evidence>